<evidence type="ECO:0000259" key="2">
    <source>
        <dbReference type="Pfam" id="PF01732"/>
    </source>
</evidence>
<feature type="coiled-coil region" evidence="1">
    <location>
        <begin position="340"/>
        <end position="389"/>
    </location>
</feature>
<sequence>MTRLNKLLMLISSSTLALPLILLVSCTSVNKKTISKPIDDKEFLKLVNSIKSEDDLLKYADIKFKNSLGTYVNKTEILPTQLEKSHIEITFKDIYENQIFSEVVNVIPSRSVGFSAISEAMVYAELKNSKTGKTKSINFKVTGLNKNKTVDAFNQQISNGLEYFNGESGYVSYTQKDQKQRFEFDNKKYITALEHNVNNGKTIDLKTYRNLNTKKEHIDKFDQQANNSNFDTYYNAAIKGFTLPVYDDKGDVKGLQINDNPEVNKGHSAVDSLGRDRFKTNGLARTIPNEVYKTAAIQTYQVTFNWWKDYSEEIEQANEYIELFNSWTDEQVKNYVSTQLRQLELNFKDDTREIDKQLRETSADRTGILENLRKQKTEIEAKYSEDRDKFTKLNKEGLIEWQKKEIKEFEKKKNQTTLRDSESGTMWIMDYITEEGGKTPTKLYFGTNSHVAKAIKDNLVSFSLTRLNSDISVGQTFNLNGFDKNFTKFVFEKNKNETKLSDAVSAIFHATDFIKRDANPLTFLEKGQKDKYKDAGIFADFAVIEIDFAKLLNNSNYKHTIWSESNEISNKYDNDVNKLVSLITNNYAKSKNQVQFESESILNDEKYKTFDRKLDFNPKNDSEVEEYKKLDSLYILGYPIAVEDYYLDKYEDYKQLQNREYDYSLWVNSEYKYYKNLVKKEGTPPSFKEYETEKGNFFSYQIGYRSFIDKPGLTDAFLAAHRVGKKLYTLNENGKPKKYFNYGLEILPRFYAPSGGASGSSVRTKDNKLLAVFHAANNSAKTGLAAAFRSNGYDYNGLFGKYNLGQYDLIYGGGKDQVEGKSYREVMKERYKDKNFKSALFKEGFEEIPENFKFKNKETK</sequence>
<gene>
    <name evidence="3" type="primary">migP1</name>
    <name evidence="3" type="ORF">MFERI15407_00300</name>
</gene>
<keyword evidence="3" id="KW-0378">Hydrolase</keyword>
<dbReference type="Pfam" id="PF01732">
    <property type="entry name" value="Mycop_pep_DUF31"/>
    <property type="match status" value="1"/>
</dbReference>
<dbReference type="RefSeq" id="WP_278300466.1">
    <property type="nucleotide sequence ID" value="NZ_CP113499.1"/>
</dbReference>
<proteinExistence type="predicted"/>
<dbReference type="EMBL" id="CP113499">
    <property type="protein sequence ID" value="WFQ95052.1"/>
    <property type="molecule type" value="Genomic_DNA"/>
</dbReference>
<protein>
    <submittedName>
        <fullName evidence="3">Immunoglobulin protease MIP</fullName>
    </submittedName>
</protein>
<evidence type="ECO:0000313" key="4">
    <source>
        <dbReference type="Proteomes" id="UP001178740"/>
    </source>
</evidence>
<dbReference type="Proteomes" id="UP001178740">
    <property type="component" value="Chromosome"/>
</dbReference>
<evidence type="ECO:0000256" key="1">
    <source>
        <dbReference type="SAM" id="Coils"/>
    </source>
</evidence>
<dbReference type="NCBIfam" id="NF045841">
    <property type="entry name" value="Ig_SerProt_MIP"/>
    <property type="match status" value="1"/>
</dbReference>
<evidence type="ECO:0000313" key="3">
    <source>
        <dbReference type="EMBL" id="WFQ95052.1"/>
    </source>
</evidence>
<organism evidence="3 4">
    <name type="scientific">Mycoplasma feriruminatoris</name>
    <dbReference type="NCBI Taxonomy" id="1179777"/>
    <lineage>
        <taxon>Bacteria</taxon>
        <taxon>Bacillati</taxon>
        <taxon>Mycoplasmatota</taxon>
        <taxon>Mollicutes</taxon>
        <taxon>Mycoplasmataceae</taxon>
        <taxon>Mycoplasma</taxon>
    </lineage>
</organism>
<dbReference type="NCBIfam" id="NF045842">
    <property type="entry name" value="MIP_near_MIB"/>
    <property type="match status" value="1"/>
</dbReference>
<name>A0AAQ3HWK6_9MOLU</name>
<dbReference type="PROSITE" id="PS51257">
    <property type="entry name" value="PROKAR_LIPOPROTEIN"/>
    <property type="match status" value="1"/>
</dbReference>
<dbReference type="SUPFAM" id="SSF69989">
    <property type="entry name" value="C-terminal domain of PLC-beta"/>
    <property type="match status" value="1"/>
</dbReference>
<reference evidence="3" key="1">
    <citation type="submission" date="2022-11" db="EMBL/GenBank/DDBJ databases">
        <title>Comparative genomic analysis of Mycoplasma feriruminatoris and the Mycoplasma mycoides cluster.</title>
        <authorList>
            <person name="Baby V."/>
            <person name="Ambroset C."/>
            <person name="Gaurivaud P."/>
            <person name="Boury C."/>
            <person name="Guichoux E."/>
            <person name="Lartigue C."/>
            <person name="Tardy F."/>
            <person name="Sirand-Pugnet P."/>
        </authorList>
    </citation>
    <scope>NUCLEOTIDE SEQUENCE</scope>
    <source>
        <strain evidence="3">L15407</strain>
    </source>
</reference>
<feature type="domain" description="DUF31" evidence="2">
    <location>
        <begin position="289"/>
        <end position="775"/>
    </location>
</feature>
<accession>A0AAQ3HWK6</accession>
<dbReference type="GO" id="GO:0008233">
    <property type="term" value="F:peptidase activity"/>
    <property type="evidence" value="ECO:0007669"/>
    <property type="project" value="UniProtKB-KW"/>
</dbReference>
<dbReference type="AlphaFoldDB" id="A0AAQ3HWK6"/>
<keyword evidence="3" id="KW-0645">Protease</keyword>
<keyword evidence="1" id="KW-0175">Coiled coil</keyword>
<dbReference type="GO" id="GO:0006508">
    <property type="term" value="P:proteolysis"/>
    <property type="evidence" value="ECO:0007669"/>
    <property type="project" value="UniProtKB-KW"/>
</dbReference>
<dbReference type="InterPro" id="IPR022382">
    <property type="entry name" value="Mycoplasma_peptidase_DUF31"/>
</dbReference>